<name>A0A5N4AHS2_PHOPY</name>
<dbReference type="InterPro" id="IPR002464">
    <property type="entry name" value="DNA/RNA_helicase_DEAH_CS"/>
</dbReference>
<dbReference type="GO" id="GO:0005524">
    <property type="term" value="F:ATP binding"/>
    <property type="evidence" value="ECO:0007669"/>
    <property type="project" value="UniProtKB-KW"/>
</dbReference>
<keyword evidence="10" id="KW-0694">RNA-binding</keyword>
<evidence type="ECO:0000256" key="1">
    <source>
        <dbReference type="ARBA" id="ARBA00004123"/>
    </source>
</evidence>
<dbReference type="SUPFAM" id="SSF54768">
    <property type="entry name" value="dsRNA-binding domain-like"/>
    <property type="match status" value="2"/>
</dbReference>
<evidence type="ECO:0000259" key="14">
    <source>
        <dbReference type="PROSITE" id="PS51194"/>
    </source>
</evidence>
<gene>
    <name evidence="15" type="ORF">PPYR_10971</name>
</gene>
<dbReference type="SMART" id="SM00358">
    <property type="entry name" value="DSRM"/>
    <property type="match status" value="2"/>
</dbReference>
<reference evidence="15 16" key="1">
    <citation type="journal article" date="2018" name="Elife">
        <title>Firefly genomes illuminate parallel origins of bioluminescence in beetles.</title>
        <authorList>
            <person name="Fallon T.R."/>
            <person name="Lower S.E."/>
            <person name="Chang C.H."/>
            <person name="Bessho-Uehara M."/>
            <person name="Martin G.J."/>
            <person name="Bewick A.J."/>
            <person name="Behringer M."/>
            <person name="Debat H.J."/>
            <person name="Wong I."/>
            <person name="Day J.C."/>
            <person name="Suvorov A."/>
            <person name="Silva C.J."/>
            <person name="Stanger-Hall K.F."/>
            <person name="Hall D.W."/>
            <person name="Schmitz R.J."/>
            <person name="Nelson D.R."/>
            <person name="Lewis S.M."/>
            <person name="Shigenobu S."/>
            <person name="Bybee S.M."/>
            <person name="Larracuente A.M."/>
            <person name="Oba Y."/>
            <person name="Weng J.K."/>
        </authorList>
    </citation>
    <scope>NUCLEOTIDE SEQUENCE [LARGE SCALE GENOMIC DNA]</scope>
    <source>
        <strain evidence="15">1611_PpyrPB1</strain>
        <tissue evidence="15">Whole body</tissue>
    </source>
</reference>
<evidence type="ECO:0000256" key="4">
    <source>
        <dbReference type="ARBA" id="ARBA00022737"/>
    </source>
</evidence>
<comment type="similarity">
    <text evidence="2">Belongs to the DEAD box helicase family. DEAH subfamily.</text>
</comment>
<evidence type="ECO:0000313" key="15">
    <source>
        <dbReference type="EMBL" id="KAB0796910.1"/>
    </source>
</evidence>
<evidence type="ECO:0000256" key="10">
    <source>
        <dbReference type="PROSITE-ProRule" id="PRU00266"/>
    </source>
</evidence>
<dbReference type="Pfam" id="PF07717">
    <property type="entry name" value="OB_NTP_bind"/>
    <property type="match status" value="1"/>
</dbReference>
<dbReference type="InterPro" id="IPR027417">
    <property type="entry name" value="P-loop_NTPase"/>
</dbReference>
<dbReference type="EC" id="3.6.4.13" evidence="3"/>
<dbReference type="GO" id="GO:0003724">
    <property type="term" value="F:RNA helicase activity"/>
    <property type="evidence" value="ECO:0007669"/>
    <property type="project" value="UniProtKB-EC"/>
</dbReference>
<proteinExistence type="inferred from homology"/>
<keyword evidence="7" id="KW-0347">Helicase</keyword>
<evidence type="ECO:0000256" key="11">
    <source>
        <dbReference type="SAM" id="MobiDB-lite"/>
    </source>
</evidence>
<dbReference type="PROSITE" id="PS50137">
    <property type="entry name" value="DS_RBD"/>
    <property type="match status" value="2"/>
</dbReference>
<dbReference type="Pfam" id="PF00270">
    <property type="entry name" value="DEAD"/>
    <property type="match status" value="1"/>
</dbReference>
<dbReference type="SMART" id="SM00490">
    <property type="entry name" value="HELICc"/>
    <property type="match status" value="1"/>
</dbReference>
<accession>A0A5N4AHS2</accession>
<evidence type="ECO:0000256" key="8">
    <source>
        <dbReference type="ARBA" id="ARBA00022840"/>
    </source>
</evidence>
<feature type="domain" description="DRBM" evidence="12">
    <location>
        <begin position="578"/>
        <end position="650"/>
    </location>
</feature>
<protein>
    <recommendedName>
        <fullName evidence="3">RNA helicase</fullName>
        <ecNumber evidence="3">3.6.4.13</ecNumber>
    </recommendedName>
</protein>
<dbReference type="PANTHER" id="PTHR18934:SF119">
    <property type="entry name" value="ATP-DEPENDENT RNA HELICASE A"/>
    <property type="match status" value="1"/>
</dbReference>
<evidence type="ECO:0000256" key="6">
    <source>
        <dbReference type="ARBA" id="ARBA00022801"/>
    </source>
</evidence>
<dbReference type="InterPro" id="IPR014001">
    <property type="entry name" value="Helicase_ATP-bd"/>
</dbReference>
<dbReference type="GO" id="GO:0016887">
    <property type="term" value="F:ATP hydrolysis activity"/>
    <property type="evidence" value="ECO:0007669"/>
    <property type="project" value="TreeGrafter"/>
</dbReference>
<dbReference type="Pfam" id="PF21010">
    <property type="entry name" value="HA2_C"/>
    <property type="match status" value="1"/>
</dbReference>
<dbReference type="GO" id="GO:0005730">
    <property type="term" value="C:nucleolus"/>
    <property type="evidence" value="ECO:0007669"/>
    <property type="project" value="TreeGrafter"/>
</dbReference>
<dbReference type="PROSITE" id="PS00690">
    <property type="entry name" value="DEAH_ATP_HELICASE"/>
    <property type="match status" value="1"/>
</dbReference>
<dbReference type="CDD" id="cd19855">
    <property type="entry name" value="DSRM_DHX9_rpt2"/>
    <property type="match status" value="1"/>
</dbReference>
<evidence type="ECO:0000256" key="7">
    <source>
        <dbReference type="ARBA" id="ARBA00022806"/>
    </source>
</evidence>
<dbReference type="GO" id="GO:0003725">
    <property type="term" value="F:double-stranded RNA binding"/>
    <property type="evidence" value="ECO:0007669"/>
    <property type="project" value="InterPro"/>
</dbReference>
<dbReference type="InterPro" id="IPR011545">
    <property type="entry name" value="DEAD/DEAH_box_helicase_dom"/>
</dbReference>
<dbReference type="FunFam" id="3.40.50.300:FF:000677">
    <property type="entry name" value="ATP-dependent RNA helicase A"/>
    <property type="match status" value="1"/>
</dbReference>
<keyword evidence="16" id="KW-1185">Reference proteome</keyword>
<keyword evidence="6" id="KW-0378">Hydrolase</keyword>
<dbReference type="SMART" id="SM00847">
    <property type="entry name" value="HA2"/>
    <property type="match status" value="1"/>
</dbReference>
<evidence type="ECO:0000259" key="12">
    <source>
        <dbReference type="PROSITE" id="PS50137"/>
    </source>
</evidence>
<dbReference type="SUPFAM" id="SSF52540">
    <property type="entry name" value="P-loop containing nucleoside triphosphate hydrolases"/>
    <property type="match status" value="1"/>
</dbReference>
<dbReference type="FunCoup" id="A0A5N4AHS2">
    <property type="interactions" value="1467"/>
</dbReference>
<dbReference type="Proteomes" id="UP000327044">
    <property type="component" value="Unassembled WGS sequence"/>
</dbReference>
<organism evidence="15 16">
    <name type="scientific">Photinus pyralis</name>
    <name type="common">Common eastern firefly</name>
    <name type="synonym">Lampyris pyralis</name>
    <dbReference type="NCBI Taxonomy" id="7054"/>
    <lineage>
        <taxon>Eukaryota</taxon>
        <taxon>Metazoa</taxon>
        <taxon>Ecdysozoa</taxon>
        <taxon>Arthropoda</taxon>
        <taxon>Hexapoda</taxon>
        <taxon>Insecta</taxon>
        <taxon>Pterygota</taxon>
        <taxon>Neoptera</taxon>
        <taxon>Endopterygota</taxon>
        <taxon>Coleoptera</taxon>
        <taxon>Polyphaga</taxon>
        <taxon>Elateriformia</taxon>
        <taxon>Elateroidea</taxon>
        <taxon>Lampyridae</taxon>
        <taxon>Lampyrinae</taxon>
        <taxon>Photinus</taxon>
    </lineage>
</organism>
<dbReference type="GO" id="GO:0043138">
    <property type="term" value="F:3'-5' DNA helicase activity"/>
    <property type="evidence" value="ECO:0007669"/>
    <property type="project" value="TreeGrafter"/>
</dbReference>
<evidence type="ECO:0000259" key="13">
    <source>
        <dbReference type="PROSITE" id="PS51192"/>
    </source>
</evidence>
<feature type="region of interest" description="Disordered" evidence="11">
    <location>
        <begin position="494"/>
        <end position="533"/>
    </location>
</feature>
<dbReference type="Gene3D" id="3.30.160.20">
    <property type="match status" value="2"/>
</dbReference>
<feature type="domain" description="DRBM" evidence="12">
    <location>
        <begin position="412"/>
        <end position="486"/>
    </location>
</feature>
<dbReference type="InParanoid" id="A0A5N4AHS2"/>
<keyword evidence="9" id="KW-0539">Nucleus</keyword>
<dbReference type="Gene3D" id="1.20.120.1080">
    <property type="match status" value="1"/>
</dbReference>
<evidence type="ECO:0000256" key="2">
    <source>
        <dbReference type="ARBA" id="ARBA00008792"/>
    </source>
</evidence>
<feature type="domain" description="Helicase C-terminal" evidence="14">
    <location>
        <begin position="1039"/>
        <end position="1212"/>
    </location>
</feature>
<dbReference type="Pfam" id="PF00271">
    <property type="entry name" value="Helicase_C"/>
    <property type="match status" value="1"/>
</dbReference>
<comment type="caution">
    <text evidence="15">The sequence shown here is derived from an EMBL/GenBank/DDBJ whole genome shotgun (WGS) entry which is preliminary data.</text>
</comment>
<dbReference type="Gene3D" id="3.40.50.300">
    <property type="entry name" value="P-loop containing nucleotide triphosphate hydrolases"/>
    <property type="match status" value="2"/>
</dbReference>
<dbReference type="InterPro" id="IPR007502">
    <property type="entry name" value="Helicase-assoc_dom"/>
</dbReference>
<evidence type="ECO:0000313" key="16">
    <source>
        <dbReference type="Proteomes" id="UP000327044"/>
    </source>
</evidence>
<dbReference type="Pfam" id="PF00035">
    <property type="entry name" value="dsrm"/>
    <property type="match status" value="2"/>
</dbReference>
<dbReference type="FunFam" id="3.40.50.300:FF:000284">
    <property type="entry name" value="probable ATP-dependent RNA helicase YTHDC2"/>
    <property type="match status" value="1"/>
</dbReference>
<dbReference type="CDD" id="cd18791">
    <property type="entry name" value="SF2_C_RHA"/>
    <property type="match status" value="1"/>
</dbReference>
<dbReference type="InterPro" id="IPR014720">
    <property type="entry name" value="dsRBD_dom"/>
</dbReference>
<dbReference type="InterPro" id="IPR044446">
    <property type="entry name" value="DHX9_DSRM_2"/>
</dbReference>
<feature type="domain" description="Helicase ATP-binding" evidence="13">
    <location>
        <begin position="798"/>
        <end position="964"/>
    </location>
</feature>
<dbReference type="SMART" id="SM00487">
    <property type="entry name" value="DEXDc"/>
    <property type="match status" value="1"/>
</dbReference>
<dbReference type="InterPro" id="IPR044445">
    <property type="entry name" value="DHX9_DSRM_1"/>
</dbReference>
<evidence type="ECO:0000256" key="5">
    <source>
        <dbReference type="ARBA" id="ARBA00022741"/>
    </source>
</evidence>
<evidence type="ECO:0000256" key="9">
    <source>
        <dbReference type="ARBA" id="ARBA00023242"/>
    </source>
</evidence>
<dbReference type="CDD" id="cd19854">
    <property type="entry name" value="DSRM_DHX9_rpt1"/>
    <property type="match status" value="1"/>
</dbReference>
<dbReference type="InterPro" id="IPR001650">
    <property type="entry name" value="Helicase_C-like"/>
</dbReference>
<dbReference type="GO" id="GO:0045944">
    <property type="term" value="P:positive regulation of transcription by RNA polymerase II"/>
    <property type="evidence" value="ECO:0007669"/>
    <property type="project" value="TreeGrafter"/>
</dbReference>
<dbReference type="GO" id="GO:0050684">
    <property type="term" value="P:regulation of mRNA processing"/>
    <property type="evidence" value="ECO:0007669"/>
    <property type="project" value="TreeGrafter"/>
</dbReference>
<dbReference type="PROSITE" id="PS51192">
    <property type="entry name" value="HELICASE_ATP_BIND_1"/>
    <property type="match status" value="1"/>
</dbReference>
<dbReference type="InterPro" id="IPR011709">
    <property type="entry name" value="DEAD-box_helicase_OB_fold"/>
</dbReference>
<evidence type="ECO:0000256" key="3">
    <source>
        <dbReference type="ARBA" id="ARBA00012552"/>
    </source>
</evidence>
<keyword evidence="5" id="KW-0547">Nucleotide-binding</keyword>
<keyword evidence="8" id="KW-0067">ATP-binding</keyword>
<dbReference type="FunFam" id="3.30.160.20:FF:000028">
    <property type="entry name" value="ATP-dependent RNA helicase A"/>
    <property type="match status" value="1"/>
</dbReference>
<sequence>MSNENLSNLPGDSVSLEGGSQITLQDVIEATIRAVTQSQPSQAGLQSAVVSNERTNLHKFKNSEIGALIPNFGGGDEETVENWFNRIEIVRNTYRVPDDVLHVISIGKLTGNALKWYYSKPEYAGLSYDAFKQKLQSMFQVREDKIALMKKFESRIWRRNEKFSEYYHAKVLLGNKLNLSDADIIDYIIDGFNNPMLQSQARLQDFESLSEFYNKMNRITQCDRGLQQVKGTRQPIMVQLELKYGEDATQSSLSLDAMLDTGSPISFVKSMYLPAYCYTTDIECDNYFGINNSKVTIVGVFTQTVIVNQEKLPLKIYVVGDDTMNVPAIVGRDFITLSKTPIRLINNFEGSAKESKMVDDACNEILQIDISDNVSECDSNVKPDIPCNKQTTLLLEPDIIIDDTIDHKIKEDVVSLYNNCYKNALIPSSPETDYEMRITLKRPKHRQRFLCEVRVAGYTYVGAGNSTNKKDAQSNASRDFVSFLVRQGHVNSKDVPTDLGLTGGNTAAPDSGLAPSGPQHSVFREGTGPASLGEAYKGVDQRDGQWSYMDRVQQQKQVEEAEDLDVNAQIHGNWTIENAKSKLHQFLQSNKINTDYRYSPIGPDHTKSFVAEMNFYVKALGRHIHGRDTGSNKQMASKSCALSIVRQLFHLGVIEAFSGTLKKEKGDEMPPYEVKVSPDVQAQIDDCLRELNIMVPPFKTDKEASTPVSLLSSQILDDFVPSAPVPGGVIPWSPPQPNWNPWTACNIDEGPLATKTLDQLSEQLAEDSRNRLQNDSYLQKSIQERTSLPVYSKRSEIMEAINDNPVIIIRGNTGCGKTTQVCQFILDDFIASGGGAWCNIAITQPRRISAVSVSERVASERGEQLGESTGYSVRFESALPRPYASIMFCTVGVLLRKLEGGLRGVSHVIVDEIHERDVNSDFIMVVLRDMVHQYPDLRVILMSATIDTTLFSKYFNDCPVIEIPGRAFPVQQHFIEDCIELTKFVPQMETKKRKSRGGDDGLPEEEPEENLNMVTVGNYSQQTQNAIQRLSEKEVSFELLEALLIYIDSLDIEGAVLVFLPGWNLIFKLMRHLQQHPKFGSPRFCILPLHSQLPREDQRRVFEPVPSDVRKVILSTNIAETSITINDVVFVIDSCKAKMKLFTSHNNMTSYATVWASRTNLEQRKGRAGRVRPGICFHLCSKARYDKLDEHMTPEMFRSPLHEIALSIKLLHLGSIGHFLSKAIEPPPIDAVIEAEVMLREMKCLDKNDELTPLGRILAKLPIEPRLGKMMIMGCIFKCGDALSTMAANSATFPEIFVLEGLRRLTYQQRRLAGDRCSDHVAMLSAFELWNRIRQKGEDSEIQFCEQKGLSMPTLRVTWEAKHQLQDILTSVGIPEETFMPVPMETVGDDPKLDVVMALMCMGLYPNVCFHKDKRKVLTTGNKMALIHKTSVNCSFDQKFPSPFFVFGEKIRTRAVCCKQMSMVSPLHLLLFGSRKVEWVDGVVRLDNWINLGLDPYVASKILALRPALESLVIRAAKDPEQVMEMTPLDQKVIQVIEQLCRQHLEEGNRPSGNFSLGRSAGPPPPKIRRGFNSREVVLIIAGGEETILMGISEDEVFKGEVILLITINF</sequence>
<dbReference type="PROSITE" id="PS51194">
    <property type="entry name" value="HELICASE_CTER"/>
    <property type="match status" value="1"/>
</dbReference>
<comment type="subcellular location">
    <subcellularLocation>
        <location evidence="1">Nucleus</location>
    </subcellularLocation>
</comment>
<dbReference type="PANTHER" id="PTHR18934">
    <property type="entry name" value="ATP-DEPENDENT RNA HELICASE"/>
    <property type="match status" value="1"/>
</dbReference>
<dbReference type="GO" id="GO:1990904">
    <property type="term" value="C:ribonucleoprotein complex"/>
    <property type="evidence" value="ECO:0007669"/>
    <property type="project" value="TreeGrafter"/>
</dbReference>
<keyword evidence="4" id="KW-0677">Repeat</keyword>
<dbReference type="EMBL" id="VVIM01000007">
    <property type="protein sequence ID" value="KAB0796910.1"/>
    <property type="molecule type" value="Genomic_DNA"/>
</dbReference>